<gene>
    <name evidence="2" type="ORF">PCOR1329_LOCUS69969</name>
</gene>
<comment type="caution">
    <text evidence="2">The sequence shown here is derived from an EMBL/GenBank/DDBJ whole genome shotgun (WGS) entry which is preliminary data.</text>
</comment>
<name>A0ABN9WRS8_9DINO</name>
<dbReference type="Proteomes" id="UP001189429">
    <property type="component" value="Unassembled WGS sequence"/>
</dbReference>
<accession>A0ABN9WRS8</accession>
<reference evidence="2" key="1">
    <citation type="submission" date="2023-10" db="EMBL/GenBank/DDBJ databases">
        <authorList>
            <person name="Chen Y."/>
            <person name="Shah S."/>
            <person name="Dougan E. K."/>
            <person name="Thang M."/>
            <person name="Chan C."/>
        </authorList>
    </citation>
    <scope>NUCLEOTIDE SEQUENCE [LARGE SCALE GENOMIC DNA]</scope>
</reference>
<proteinExistence type="predicted"/>
<feature type="region of interest" description="Disordered" evidence="1">
    <location>
        <begin position="69"/>
        <end position="97"/>
    </location>
</feature>
<feature type="region of interest" description="Disordered" evidence="1">
    <location>
        <begin position="1"/>
        <end position="25"/>
    </location>
</feature>
<evidence type="ECO:0000256" key="1">
    <source>
        <dbReference type="SAM" id="MobiDB-lite"/>
    </source>
</evidence>
<keyword evidence="3" id="KW-1185">Reference proteome</keyword>
<feature type="compositionally biased region" description="Polar residues" evidence="1">
    <location>
        <begin position="69"/>
        <end position="89"/>
    </location>
</feature>
<dbReference type="EMBL" id="CAUYUJ010019213">
    <property type="protein sequence ID" value="CAK0889452.1"/>
    <property type="molecule type" value="Genomic_DNA"/>
</dbReference>
<protein>
    <submittedName>
        <fullName evidence="2">Uncharacterized protein</fullName>
    </submittedName>
</protein>
<organism evidence="2 3">
    <name type="scientific">Prorocentrum cordatum</name>
    <dbReference type="NCBI Taxonomy" id="2364126"/>
    <lineage>
        <taxon>Eukaryota</taxon>
        <taxon>Sar</taxon>
        <taxon>Alveolata</taxon>
        <taxon>Dinophyceae</taxon>
        <taxon>Prorocentrales</taxon>
        <taxon>Prorocentraceae</taxon>
        <taxon>Prorocentrum</taxon>
    </lineage>
</organism>
<feature type="compositionally biased region" description="Low complexity" evidence="1">
    <location>
        <begin position="1"/>
        <end position="16"/>
    </location>
</feature>
<sequence length="117" mass="12901">MAPSASSVSCVSSAASSDERQPRHGYTVECKATFLHVVDDVEARLRQQRLSRSTSAPALVDALLCSSPSALGSPQQSQPRSTAQCQYQTQRKKHQRHVKKMLRRALADEPREGVVRL</sequence>
<evidence type="ECO:0000313" key="2">
    <source>
        <dbReference type="EMBL" id="CAK0889452.1"/>
    </source>
</evidence>
<evidence type="ECO:0000313" key="3">
    <source>
        <dbReference type="Proteomes" id="UP001189429"/>
    </source>
</evidence>